<accession>A0A8J4UIH3</accession>
<dbReference type="EMBL" id="QNUK01000301">
    <property type="protein sequence ID" value="KAF5895882.1"/>
    <property type="molecule type" value="Genomic_DNA"/>
</dbReference>
<sequence length="155" mass="18231">MRVFRLTTVSHCALGVYFCPEEVNSLQKTYFSSFTPHTVYISWDYFLVLNYSVSTRQATFNPSLILSMEKKWPVEVSVKKRTSNCPGRFTASYDSMMSIVYVQLTYLLYPRLLFNDVTMTNVYLSESSMHFQIYHTKVSMRIRVKSRVMLSYNFP</sequence>
<organism evidence="1 2">
    <name type="scientific">Clarias magur</name>
    <name type="common">Asian catfish</name>
    <name type="synonym">Macropteronotus magur</name>
    <dbReference type="NCBI Taxonomy" id="1594786"/>
    <lineage>
        <taxon>Eukaryota</taxon>
        <taxon>Metazoa</taxon>
        <taxon>Chordata</taxon>
        <taxon>Craniata</taxon>
        <taxon>Vertebrata</taxon>
        <taxon>Euteleostomi</taxon>
        <taxon>Actinopterygii</taxon>
        <taxon>Neopterygii</taxon>
        <taxon>Teleostei</taxon>
        <taxon>Ostariophysi</taxon>
        <taxon>Siluriformes</taxon>
        <taxon>Clariidae</taxon>
        <taxon>Clarias</taxon>
    </lineage>
</organism>
<evidence type="ECO:0000313" key="2">
    <source>
        <dbReference type="Proteomes" id="UP000727407"/>
    </source>
</evidence>
<dbReference type="Proteomes" id="UP000727407">
    <property type="component" value="Unassembled WGS sequence"/>
</dbReference>
<comment type="caution">
    <text evidence="1">The sequence shown here is derived from an EMBL/GenBank/DDBJ whole genome shotgun (WGS) entry which is preliminary data.</text>
</comment>
<reference evidence="1" key="1">
    <citation type="submission" date="2020-07" db="EMBL/GenBank/DDBJ databases">
        <title>Clarias magur genome sequencing, assembly and annotation.</title>
        <authorList>
            <person name="Kushwaha B."/>
            <person name="Kumar R."/>
            <person name="Das P."/>
            <person name="Joshi C.G."/>
            <person name="Kumar D."/>
            <person name="Nagpure N.S."/>
            <person name="Pandey M."/>
            <person name="Agarwal S."/>
            <person name="Srivastava S."/>
            <person name="Singh M."/>
            <person name="Sahoo L."/>
            <person name="Jayasankar P."/>
            <person name="Meher P.K."/>
            <person name="Koringa P.G."/>
            <person name="Iquebal M.A."/>
            <person name="Das S.P."/>
            <person name="Bit A."/>
            <person name="Patnaik S."/>
            <person name="Patel N."/>
            <person name="Shah T.M."/>
            <person name="Hinsu A."/>
            <person name="Jena J.K."/>
        </authorList>
    </citation>
    <scope>NUCLEOTIDE SEQUENCE</scope>
    <source>
        <strain evidence="1">CIFAMagur01</strain>
        <tissue evidence="1">Testis</tissue>
    </source>
</reference>
<name>A0A8J4UIH3_CLAMG</name>
<gene>
    <name evidence="1" type="ORF">DAT39_014392</name>
</gene>
<keyword evidence="2" id="KW-1185">Reference proteome</keyword>
<protein>
    <submittedName>
        <fullName evidence="1">Uncharacterized protein</fullName>
    </submittedName>
</protein>
<evidence type="ECO:0000313" key="1">
    <source>
        <dbReference type="EMBL" id="KAF5895882.1"/>
    </source>
</evidence>
<dbReference type="AlphaFoldDB" id="A0A8J4UIH3"/>
<proteinExistence type="predicted"/>